<dbReference type="PROSITE" id="PS51733">
    <property type="entry name" value="BPL_LPL_CATALYTIC"/>
    <property type="match status" value="1"/>
</dbReference>
<dbReference type="InterPro" id="IPR045864">
    <property type="entry name" value="aa-tRNA-synth_II/BPL/LPL"/>
</dbReference>
<organism evidence="5 6">
    <name type="scientific">Streptococcus sciuri</name>
    <dbReference type="NCBI Taxonomy" id="2973939"/>
    <lineage>
        <taxon>Bacteria</taxon>
        <taxon>Bacillati</taxon>
        <taxon>Bacillota</taxon>
        <taxon>Bacilli</taxon>
        <taxon>Lactobacillales</taxon>
        <taxon>Streptococcaceae</taxon>
        <taxon>Streptococcus</taxon>
    </lineage>
</organism>
<keyword evidence="2" id="KW-0092">Biotin</keyword>
<dbReference type="PANTHER" id="PTHR12835">
    <property type="entry name" value="BIOTIN PROTEIN LIGASE"/>
    <property type="match status" value="1"/>
</dbReference>
<dbReference type="EC" id="6.3.4.15" evidence="3"/>
<keyword evidence="1 5" id="KW-0436">Ligase</keyword>
<dbReference type="SUPFAM" id="SSF55681">
    <property type="entry name" value="Class II aaRS and biotin synthetases"/>
    <property type="match status" value="1"/>
</dbReference>
<dbReference type="NCBIfam" id="TIGR00121">
    <property type="entry name" value="birA_ligase"/>
    <property type="match status" value="1"/>
</dbReference>
<dbReference type="Gene3D" id="3.30.930.10">
    <property type="entry name" value="Bira Bifunctional Protein, Domain 2"/>
    <property type="match status" value="1"/>
</dbReference>
<feature type="domain" description="BPL/LPL catalytic" evidence="4">
    <location>
        <begin position="19"/>
        <end position="200"/>
    </location>
</feature>
<dbReference type="CDD" id="cd16442">
    <property type="entry name" value="BPL"/>
    <property type="match status" value="1"/>
</dbReference>
<accession>A0ABT2F4N8</accession>
<reference evidence="5 6" key="1">
    <citation type="journal article" date="2023" name="Int. J. Syst. Evol. Microbiol.">
        <title>Streptococcus sciuri sp. nov., Staphylococcus marylandisciuri sp. nov. and Staphylococcus americanisciuri sp. nov., isolated from faeces of eastern grey squirrel (Sciurus carolinensis).</title>
        <authorList>
            <person name="Volokhov D.V."/>
            <person name="Zagorodnyaya T.A."/>
            <person name="Furtak V.A."/>
            <person name="Nattanmai G."/>
            <person name="Randall L."/>
            <person name="Jose S."/>
            <person name="Gao Y."/>
            <person name="Eisenberg T."/>
            <person name="Delmonte P."/>
            <person name="Blom J."/>
            <person name="Mitchell K.K."/>
        </authorList>
    </citation>
    <scope>NUCLEOTIDE SEQUENCE [LARGE SCALE GENOMIC DNA]</scope>
    <source>
        <strain evidence="5 6">SQ9-PEA</strain>
    </source>
</reference>
<evidence type="ECO:0000256" key="2">
    <source>
        <dbReference type="ARBA" id="ARBA00023267"/>
    </source>
</evidence>
<name>A0ABT2F4N8_9STRE</name>
<proteinExistence type="predicted"/>
<dbReference type="PANTHER" id="PTHR12835:SF5">
    <property type="entry name" value="BIOTIN--PROTEIN LIGASE"/>
    <property type="match status" value="1"/>
</dbReference>
<evidence type="ECO:0000259" key="4">
    <source>
        <dbReference type="PROSITE" id="PS51733"/>
    </source>
</evidence>
<keyword evidence="6" id="KW-1185">Reference proteome</keyword>
<comment type="caution">
    <text evidence="5">The sequence shown here is derived from an EMBL/GenBank/DDBJ whole genome shotgun (WGS) entry which is preliminary data.</text>
</comment>
<gene>
    <name evidence="5" type="ORF">NXS10_00360</name>
</gene>
<evidence type="ECO:0000313" key="5">
    <source>
        <dbReference type="EMBL" id="MCS4487434.1"/>
    </source>
</evidence>
<dbReference type="RefSeq" id="WP_259136462.1">
    <property type="nucleotide sequence ID" value="NZ_JANUXX010000001.1"/>
</dbReference>
<dbReference type="EMBL" id="JANUXX010000001">
    <property type="protein sequence ID" value="MCS4487434.1"/>
    <property type="molecule type" value="Genomic_DNA"/>
</dbReference>
<protein>
    <recommendedName>
        <fullName evidence="3">biotin--[biotin carboxyl-carrier protein] ligase</fullName>
        <ecNumber evidence="3">6.3.4.15</ecNumber>
    </recommendedName>
</protein>
<evidence type="ECO:0000256" key="3">
    <source>
        <dbReference type="ARBA" id="ARBA00024227"/>
    </source>
</evidence>
<dbReference type="InterPro" id="IPR004408">
    <property type="entry name" value="Biotin_CoA_COase_ligase"/>
</dbReference>
<evidence type="ECO:0000256" key="1">
    <source>
        <dbReference type="ARBA" id="ARBA00022598"/>
    </source>
</evidence>
<sequence>MTKRNTLCTDKLDPLWLQEQLGFAVTLIEKSQSTQQDTKRAKEKGELNSPHLFLANNQTAAVGRFSRPFFASNNQGIYMSLYLPVKTQKKLPTYTLMVASSIVKAIWRLTQIDTQIKWVNDIYRDGKKIAGILTETTTHPKTGQRDGVIIGVGINFAITTFPKELEHKAGNLFEGTPTISRNALIKEIWHLFLSVPEHDLIKVYKEKSLVLGRRICFNENGTVFTGEALDILNSGTLVVKLNNDKVKYLSSGEISLSSWSNL</sequence>
<dbReference type="Proteomes" id="UP001206548">
    <property type="component" value="Unassembled WGS sequence"/>
</dbReference>
<dbReference type="Pfam" id="PF03099">
    <property type="entry name" value="BPL_LplA_LipB"/>
    <property type="match status" value="1"/>
</dbReference>
<dbReference type="Pfam" id="PF02237">
    <property type="entry name" value="BPL_C"/>
    <property type="match status" value="1"/>
</dbReference>
<dbReference type="InterPro" id="IPR004143">
    <property type="entry name" value="BPL_LPL_catalytic"/>
</dbReference>
<dbReference type="InterPro" id="IPR003142">
    <property type="entry name" value="BPL_C"/>
</dbReference>
<evidence type="ECO:0000313" key="6">
    <source>
        <dbReference type="Proteomes" id="UP001206548"/>
    </source>
</evidence>
<dbReference type="GO" id="GO:0004077">
    <property type="term" value="F:biotin--[biotin carboxyl-carrier protein] ligase activity"/>
    <property type="evidence" value="ECO:0007669"/>
    <property type="project" value="UniProtKB-EC"/>
</dbReference>
<dbReference type="Gene3D" id="2.30.30.100">
    <property type="match status" value="1"/>
</dbReference>